<accession>A0ABQ6LHN4</accession>
<feature type="domain" description="Methyltransferase" evidence="1">
    <location>
        <begin position="68"/>
        <end position="135"/>
    </location>
</feature>
<reference evidence="2 3" key="1">
    <citation type="submission" date="2023-04" db="EMBL/GenBank/DDBJ databases">
        <title>Marinoamorphus aggregata gen. nov., sp. Nov., isolate from tissue of brittle star Ophioplocus japonicus.</title>
        <authorList>
            <person name="Kawano K."/>
            <person name="Sawayama S."/>
            <person name="Nakagawa S."/>
        </authorList>
    </citation>
    <scope>NUCLEOTIDE SEQUENCE [LARGE SCALE GENOMIC DNA]</scope>
    <source>
        <strain evidence="2 3">NKW23</strain>
    </source>
</reference>
<name>A0ABQ6LHN4_9RHOB</name>
<dbReference type="SUPFAM" id="SSF53335">
    <property type="entry name" value="S-adenosyl-L-methionine-dependent methyltransferases"/>
    <property type="match status" value="1"/>
</dbReference>
<proteinExistence type="predicted"/>
<dbReference type="GO" id="GO:0008168">
    <property type="term" value="F:methyltransferase activity"/>
    <property type="evidence" value="ECO:0007669"/>
    <property type="project" value="UniProtKB-KW"/>
</dbReference>
<evidence type="ECO:0000313" key="2">
    <source>
        <dbReference type="EMBL" id="GMG81639.1"/>
    </source>
</evidence>
<dbReference type="GO" id="GO:0032259">
    <property type="term" value="P:methylation"/>
    <property type="evidence" value="ECO:0007669"/>
    <property type="project" value="UniProtKB-KW"/>
</dbReference>
<evidence type="ECO:0000313" key="3">
    <source>
        <dbReference type="Proteomes" id="UP001239909"/>
    </source>
</evidence>
<gene>
    <name evidence="2" type="ORF">LNKW23_08520</name>
</gene>
<dbReference type="EMBL" id="BSYI01000005">
    <property type="protein sequence ID" value="GMG81639.1"/>
    <property type="molecule type" value="Genomic_DNA"/>
</dbReference>
<dbReference type="Proteomes" id="UP001239909">
    <property type="component" value="Unassembled WGS sequence"/>
</dbReference>
<keyword evidence="2" id="KW-0808">Transferase</keyword>
<dbReference type="RefSeq" id="WP_285670336.1">
    <property type="nucleotide sequence ID" value="NZ_BSYI01000005.1"/>
</dbReference>
<dbReference type="InterPro" id="IPR041698">
    <property type="entry name" value="Methyltransf_25"/>
</dbReference>
<keyword evidence="2" id="KW-0489">Methyltransferase</keyword>
<evidence type="ECO:0000259" key="1">
    <source>
        <dbReference type="Pfam" id="PF13649"/>
    </source>
</evidence>
<protein>
    <submittedName>
        <fullName evidence="2">Class I SAM-dependent methyltransferase</fullName>
    </submittedName>
</protein>
<dbReference type="Gene3D" id="3.40.50.150">
    <property type="entry name" value="Vaccinia Virus protein VP39"/>
    <property type="match status" value="1"/>
</dbReference>
<keyword evidence="3" id="KW-1185">Reference proteome</keyword>
<dbReference type="CDD" id="cd02440">
    <property type="entry name" value="AdoMet_MTases"/>
    <property type="match status" value="1"/>
</dbReference>
<dbReference type="InterPro" id="IPR029063">
    <property type="entry name" value="SAM-dependent_MTases_sf"/>
</dbReference>
<organism evidence="2 3">
    <name type="scientific">Paralimibaculum aggregatum</name>
    <dbReference type="NCBI Taxonomy" id="3036245"/>
    <lineage>
        <taxon>Bacteria</taxon>
        <taxon>Pseudomonadati</taxon>
        <taxon>Pseudomonadota</taxon>
        <taxon>Alphaproteobacteria</taxon>
        <taxon>Rhodobacterales</taxon>
        <taxon>Paracoccaceae</taxon>
        <taxon>Paralimibaculum</taxon>
    </lineage>
</organism>
<comment type="caution">
    <text evidence="2">The sequence shown here is derived from an EMBL/GenBank/DDBJ whole genome shotgun (WGS) entry which is preliminary data.</text>
</comment>
<dbReference type="Pfam" id="PF13649">
    <property type="entry name" value="Methyltransf_25"/>
    <property type="match status" value="1"/>
</dbReference>
<sequence length="213" mass="22922">MDNSDTRGGDKDVGLEHAYRIETPEEAEGFYDRWAPAYDAEVGKNGYITPKRCAEALAAHAALPWAPVMDLACGTGLSGLALRAAGFDCIDGFDLSEEMLARARRKDVYRELAIADLSKPLEMPGDVYQNAAAIGCISPEYMPPTVLDEIVGKLPSGGCLVFSVNDHAAADGTIRGRINDLIDCGYTELLVADYGAHLPGIGLKATVYVLRRR</sequence>